<feature type="compositionally biased region" description="Low complexity" evidence="1">
    <location>
        <begin position="323"/>
        <end position="347"/>
    </location>
</feature>
<feature type="non-terminal residue" evidence="2">
    <location>
        <position position="373"/>
    </location>
</feature>
<evidence type="ECO:0000256" key="1">
    <source>
        <dbReference type="SAM" id="MobiDB-lite"/>
    </source>
</evidence>
<name>A0A6J4JL48_9ACTN</name>
<sequence length="373" mass="40538">DGRRCTDPLRRRRAAAAGAGRRPHAAGPADLRRARRRGLAPGTAGDRPVPGRGGDRGGLALADPRPARQRGQRRALGAGEDRDAGARRQEVARGAAERAVGELDRPVHGQRLRHGVRLLLRPPPQGLRQPHHRLHQHRPDHRLPAAARRAAGGQAGARPVRSGQLGLRHRREQRLLGRRDGERQRGRPDRDLPAPADGEGVVRHQVRQPAAARPRAGRSHAHPLLGDARPRRAGARPAHQPGRGADRRRRRLRRRRLRGAPQPLPRRPAGRLGGRLDDAPAAAGRRAVARREDPGRRRGHPADAQPRAARGEPRLAPEGGGPALAPGGPAAQAQRQRPGQRPVPQRRQAGRSRAADGADRCSRPVARRALRLL</sequence>
<reference evidence="2" key="1">
    <citation type="submission" date="2020-02" db="EMBL/GenBank/DDBJ databases">
        <authorList>
            <person name="Meier V. D."/>
        </authorList>
    </citation>
    <scope>NUCLEOTIDE SEQUENCE</scope>
    <source>
        <strain evidence="2">AVDCRST_MAG57</strain>
    </source>
</reference>
<feature type="compositionally biased region" description="Low complexity" evidence="1">
    <location>
        <begin position="39"/>
        <end position="50"/>
    </location>
</feature>
<dbReference type="EC" id="4.1.99.14" evidence="2"/>
<feature type="compositionally biased region" description="Basic residues" evidence="1">
    <location>
        <begin position="246"/>
        <end position="258"/>
    </location>
</feature>
<feature type="compositionally biased region" description="Basic and acidic residues" evidence="1">
    <location>
        <begin position="79"/>
        <end position="107"/>
    </location>
</feature>
<organism evidence="2">
    <name type="scientific">uncultured Blastococcus sp</name>
    <dbReference type="NCBI Taxonomy" id="217144"/>
    <lineage>
        <taxon>Bacteria</taxon>
        <taxon>Bacillati</taxon>
        <taxon>Actinomycetota</taxon>
        <taxon>Actinomycetes</taxon>
        <taxon>Geodermatophilales</taxon>
        <taxon>Geodermatophilaceae</taxon>
        <taxon>Blastococcus</taxon>
        <taxon>environmental samples</taxon>
    </lineage>
</organism>
<feature type="compositionally biased region" description="Basic and acidic residues" evidence="1">
    <location>
        <begin position="173"/>
        <end position="192"/>
    </location>
</feature>
<feature type="region of interest" description="Disordered" evidence="1">
    <location>
        <begin position="121"/>
        <end position="140"/>
    </location>
</feature>
<feature type="non-terminal residue" evidence="2">
    <location>
        <position position="1"/>
    </location>
</feature>
<evidence type="ECO:0000313" key="2">
    <source>
        <dbReference type="EMBL" id="CAA9281349.1"/>
    </source>
</evidence>
<accession>A0A6J4JL48</accession>
<feature type="compositionally biased region" description="Low complexity" evidence="1">
    <location>
        <begin position="146"/>
        <end position="166"/>
    </location>
</feature>
<feature type="compositionally biased region" description="Basic and acidic residues" evidence="1">
    <location>
        <begin position="353"/>
        <end position="362"/>
    </location>
</feature>
<dbReference type="EMBL" id="CADCTI010000309">
    <property type="protein sequence ID" value="CAA9281349.1"/>
    <property type="molecule type" value="Genomic_DNA"/>
</dbReference>
<dbReference type="AlphaFoldDB" id="A0A6J4JL48"/>
<dbReference type="GO" id="GO:0016829">
    <property type="term" value="F:lyase activity"/>
    <property type="evidence" value="ECO:0007669"/>
    <property type="project" value="UniProtKB-KW"/>
</dbReference>
<feature type="compositionally biased region" description="Low complexity" evidence="1">
    <location>
        <begin position="15"/>
        <end position="29"/>
    </location>
</feature>
<keyword evidence="2" id="KW-0456">Lyase</keyword>
<protein>
    <submittedName>
        <fullName evidence="2">Spore photoproduct lyase</fullName>
        <ecNumber evidence="2">4.1.99.14</ecNumber>
    </submittedName>
</protein>
<gene>
    <name evidence="2" type="ORF">AVDCRST_MAG57-3851</name>
</gene>
<feature type="compositionally biased region" description="Basic residues" evidence="1">
    <location>
        <begin position="129"/>
        <end position="140"/>
    </location>
</feature>
<feature type="region of interest" description="Disordered" evidence="1">
    <location>
        <begin position="1"/>
        <end position="109"/>
    </location>
</feature>
<feature type="region of interest" description="Disordered" evidence="1">
    <location>
        <begin position="146"/>
        <end position="373"/>
    </location>
</feature>
<proteinExistence type="predicted"/>